<dbReference type="SUPFAM" id="SSF56300">
    <property type="entry name" value="Metallo-dependent phosphatases"/>
    <property type="match status" value="1"/>
</dbReference>
<dbReference type="Pfam" id="PF00149">
    <property type="entry name" value="Metallophos"/>
    <property type="match status" value="1"/>
</dbReference>
<dbReference type="OrthoDB" id="550558at2759"/>
<dbReference type="AlphaFoldDB" id="N1Q8X1"/>
<organism evidence="2 3">
    <name type="scientific">Pseudocercospora fijiensis (strain CIRAD86)</name>
    <name type="common">Black leaf streak disease fungus</name>
    <name type="synonym">Mycosphaerella fijiensis</name>
    <dbReference type="NCBI Taxonomy" id="383855"/>
    <lineage>
        <taxon>Eukaryota</taxon>
        <taxon>Fungi</taxon>
        <taxon>Dikarya</taxon>
        <taxon>Ascomycota</taxon>
        <taxon>Pezizomycotina</taxon>
        <taxon>Dothideomycetes</taxon>
        <taxon>Dothideomycetidae</taxon>
        <taxon>Mycosphaerellales</taxon>
        <taxon>Mycosphaerellaceae</taxon>
        <taxon>Pseudocercospora</taxon>
    </lineage>
</organism>
<dbReference type="PANTHER" id="PTHR37844">
    <property type="entry name" value="SER/THR PROTEIN PHOSPHATASE SUPERFAMILY (AFU_ORTHOLOGUE AFUA_1G14840)"/>
    <property type="match status" value="1"/>
</dbReference>
<dbReference type="HOGENOM" id="CLU_060372_0_0_1"/>
<dbReference type="eggNOG" id="ENOG502SGCF">
    <property type="taxonomic scope" value="Eukaryota"/>
</dbReference>
<dbReference type="GO" id="GO:0016787">
    <property type="term" value="F:hydrolase activity"/>
    <property type="evidence" value="ECO:0007669"/>
    <property type="project" value="InterPro"/>
</dbReference>
<feature type="domain" description="Calcineurin-like phosphoesterase" evidence="1">
    <location>
        <begin position="2"/>
        <end position="166"/>
    </location>
</feature>
<dbReference type="GeneID" id="19336804"/>
<accession>N1Q8X1</accession>
<dbReference type="KEGG" id="pfj:MYCFIDRAFT_209482"/>
<evidence type="ECO:0000259" key="1">
    <source>
        <dbReference type="Pfam" id="PF00149"/>
    </source>
</evidence>
<dbReference type="VEuPathDB" id="FungiDB:MYCFIDRAFT_209482"/>
<dbReference type="PANTHER" id="PTHR37844:SF2">
    <property type="entry name" value="SER_THR PROTEIN PHOSPHATASE SUPERFAMILY (AFU_ORTHOLOGUE AFUA_1G14840)"/>
    <property type="match status" value="1"/>
</dbReference>
<keyword evidence="3" id="KW-1185">Reference proteome</keyword>
<proteinExistence type="predicted"/>
<name>N1Q8X1_PSEFD</name>
<dbReference type="EMBL" id="KB446555">
    <property type="protein sequence ID" value="EME87333.1"/>
    <property type="molecule type" value="Genomic_DNA"/>
</dbReference>
<dbReference type="InterPro" id="IPR029052">
    <property type="entry name" value="Metallo-depent_PP-like"/>
</dbReference>
<protein>
    <recommendedName>
        <fullName evidence="1">Calcineurin-like phosphoesterase domain-containing protein</fullName>
    </recommendedName>
</protein>
<evidence type="ECO:0000313" key="2">
    <source>
        <dbReference type="EMBL" id="EME87333.1"/>
    </source>
</evidence>
<evidence type="ECO:0000313" key="3">
    <source>
        <dbReference type="Proteomes" id="UP000016932"/>
    </source>
</evidence>
<gene>
    <name evidence="2" type="ORF">MYCFIDRAFT_209482</name>
</gene>
<dbReference type="RefSeq" id="XP_007920815.1">
    <property type="nucleotide sequence ID" value="XM_007922624.1"/>
</dbReference>
<dbReference type="InterPro" id="IPR004843">
    <property type="entry name" value="Calcineurin-like_PHP"/>
</dbReference>
<reference evidence="2 3" key="1">
    <citation type="journal article" date="2012" name="PLoS Pathog.">
        <title>Diverse lifestyles and strategies of plant pathogenesis encoded in the genomes of eighteen Dothideomycetes fungi.</title>
        <authorList>
            <person name="Ohm R.A."/>
            <person name="Feau N."/>
            <person name="Henrissat B."/>
            <person name="Schoch C.L."/>
            <person name="Horwitz B.A."/>
            <person name="Barry K.W."/>
            <person name="Condon B.J."/>
            <person name="Copeland A.C."/>
            <person name="Dhillon B."/>
            <person name="Glaser F."/>
            <person name="Hesse C.N."/>
            <person name="Kosti I."/>
            <person name="LaButti K."/>
            <person name="Lindquist E.A."/>
            <person name="Lucas S."/>
            <person name="Salamov A.A."/>
            <person name="Bradshaw R.E."/>
            <person name="Ciuffetti L."/>
            <person name="Hamelin R.C."/>
            <person name="Kema G.H.J."/>
            <person name="Lawrence C."/>
            <person name="Scott J.A."/>
            <person name="Spatafora J.W."/>
            <person name="Turgeon B.G."/>
            <person name="de Wit P.J.G.M."/>
            <person name="Zhong S."/>
            <person name="Goodwin S.B."/>
            <person name="Grigoriev I.V."/>
        </authorList>
    </citation>
    <scope>NUCLEOTIDE SEQUENCE [LARGE SCALE GENOMIC DNA]</scope>
    <source>
        <strain evidence="2 3">CIRAD86</strain>
    </source>
</reference>
<dbReference type="Proteomes" id="UP000016932">
    <property type="component" value="Unassembled WGS sequence"/>
</dbReference>
<sequence>MSDLHLENCDYNFQIVRSAPYLILGGDVGRLSDTPKYDNFIFTQCADFERVFLILGNHEFYGCSYEKGLALARRLCLDAKAGGKLTLLNREKWAIPGTNTILLGCTLYSHISRQCTRLTRDFARIEGWSVAQHNHEYAKDLQWLRKSLKDISTTEPSKRIVVITHFLANFSGNFASKALAVESKLCTVVSRSYVRMLEV</sequence>